<organism evidence="2 3">
    <name type="scientific">Echinicola arenosa</name>
    <dbReference type="NCBI Taxonomy" id="2774144"/>
    <lineage>
        <taxon>Bacteria</taxon>
        <taxon>Pseudomonadati</taxon>
        <taxon>Bacteroidota</taxon>
        <taxon>Cytophagia</taxon>
        <taxon>Cytophagales</taxon>
        <taxon>Cyclobacteriaceae</taxon>
        <taxon>Echinicola</taxon>
    </lineage>
</organism>
<sequence>MKKFTLIVFLLALIIKAYSQEKYITQFESSKGMETPEYEEIIQYYKLLAEDFEEVEIKEMGPTDSGKPLHLVIYDKKGDFNPQKWKEENRLVVFVNNGIHPGEPVGIDASMMFLRDVLLGKEQTPESMVLALIPVYNIGGHLNRNATTRVNQVGPKEHGFRGNSRNYDLNRDFIKTDTRNSASFQEIFHWLKPHVFIDNHTSNGADYQHVMTLIETQHNMLGGKAGAYMYETLTPGLFVQMKERDFPLVPYVNVWGDVPEKGWTQFKDSPRYSSGYTSLFHTISYVPEAHMLKTYQQRVESLYALFQSYMAIFERDAPKIVQAVEQDREADKDKETFDFNYQLVKENPVTIDFLGYESGYKPSEISGKDRLFYDQSKPFQANVDYYDTFVPSLSIAKPKAYVVPQGWYNVVDNLQRNQVKMHQVKSDSSFEATVYYIQDFETLGKPYEGHYLHSKIAVRENKEVLKLRAGDWLVPMDQEANGFIMEVLEPQAEDSYFAWNYFDTIIQAKEGYSAYVFEDLAADYLFQNPALKKELERKKAEDPDFADNGSAQLMWVYEHSPWKERAHMRYPIYRIE</sequence>
<reference evidence="2 3" key="1">
    <citation type="submission" date="2020-09" db="EMBL/GenBank/DDBJ databases">
        <title>Echinicola sp. CAU 1574 isolated from sand of Sido Beach.</title>
        <authorList>
            <person name="Kim W."/>
        </authorList>
    </citation>
    <scope>NUCLEOTIDE SEQUENCE [LARGE SCALE GENOMIC DNA]</scope>
    <source>
        <strain evidence="2 3">CAU 1574</strain>
    </source>
</reference>
<accession>A0ABR9ARD2</accession>
<evidence type="ECO:0000259" key="1">
    <source>
        <dbReference type="Pfam" id="PF00246"/>
    </source>
</evidence>
<dbReference type="Pfam" id="PF00246">
    <property type="entry name" value="Peptidase_M14"/>
    <property type="match status" value="1"/>
</dbReference>
<dbReference type="InterPro" id="IPR000834">
    <property type="entry name" value="Peptidase_M14"/>
</dbReference>
<dbReference type="SUPFAM" id="SSF53187">
    <property type="entry name" value="Zn-dependent exopeptidases"/>
    <property type="match status" value="1"/>
</dbReference>
<evidence type="ECO:0000313" key="3">
    <source>
        <dbReference type="Proteomes" id="UP000647133"/>
    </source>
</evidence>
<evidence type="ECO:0000313" key="2">
    <source>
        <dbReference type="EMBL" id="MBD8491094.1"/>
    </source>
</evidence>
<dbReference type="RefSeq" id="WP_192011970.1">
    <property type="nucleotide sequence ID" value="NZ_JACYTQ010000010.1"/>
</dbReference>
<gene>
    <name evidence="2" type="ORF">IFO69_20235</name>
</gene>
<proteinExistence type="predicted"/>
<feature type="domain" description="Peptidase M14" evidence="1">
    <location>
        <begin position="41"/>
        <end position="176"/>
    </location>
</feature>
<keyword evidence="3" id="KW-1185">Reference proteome</keyword>
<dbReference type="Proteomes" id="UP000647133">
    <property type="component" value="Unassembled WGS sequence"/>
</dbReference>
<dbReference type="EMBL" id="JACYTQ010000010">
    <property type="protein sequence ID" value="MBD8491094.1"/>
    <property type="molecule type" value="Genomic_DNA"/>
</dbReference>
<comment type="caution">
    <text evidence="2">The sequence shown here is derived from an EMBL/GenBank/DDBJ whole genome shotgun (WGS) entry which is preliminary data.</text>
</comment>
<protein>
    <recommendedName>
        <fullName evidence="1">Peptidase M14 domain-containing protein</fullName>
    </recommendedName>
</protein>
<dbReference type="Gene3D" id="3.40.630.10">
    <property type="entry name" value="Zn peptidases"/>
    <property type="match status" value="1"/>
</dbReference>
<name>A0ABR9ARD2_9BACT</name>